<evidence type="ECO:0000256" key="8">
    <source>
        <dbReference type="SAM" id="SignalP"/>
    </source>
</evidence>
<dbReference type="Gene3D" id="2.70.130.10">
    <property type="entry name" value="Mannose-6-phosphate receptor binding domain"/>
    <property type="match status" value="1"/>
</dbReference>
<dbReference type="InterPro" id="IPR009011">
    <property type="entry name" value="Man6P_isomerase_rcpt-bd_dom_sf"/>
</dbReference>
<dbReference type="InterPro" id="IPR018939">
    <property type="entry name" value="Autophagy-rel_prot_27"/>
</dbReference>
<evidence type="ECO:0000256" key="7">
    <source>
        <dbReference type="SAM" id="Phobius"/>
    </source>
</evidence>
<keyword evidence="5 7" id="KW-0472">Membrane</keyword>
<keyword evidence="2 7" id="KW-0812">Transmembrane</keyword>
<keyword evidence="3 8" id="KW-0732">Signal</keyword>
<feature type="chain" id="PRO_5019326228" description="Autophagy-related protein 27" evidence="8">
    <location>
        <begin position="25"/>
        <end position="432"/>
    </location>
</feature>
<evidence type="ECO:0000256" key="1">
    <source>
        <dbReference type="ARBA" id="ARBA00004167"/>
    </source>
</evidence>
<evidence type="ECO:0000313" key="9">
    <source>
        <dbReference type="EMBL" id="PPQ69734.1"/>
    </source>
</evidence>
<comment type="subcellular location">
    <subcellularLocation>
        <location evidence="1">Membrane</location>
        <topology evidence="1">Single-pass membrane protein</topology>
    </subcellularLocation>
</comment>
<keyword evidence="10" id="KW-1185">Reference proteome</keyword>
<feature type="region of interest" description="Disordered" evidence="6">
    <location>
        <begin position="231"/>
        <end position="260"/>
    </location>
</feature>
<organism evidence="9 10">
    <name type="scientific">Panaeolus cyanescens</name>
    <dbReference type="NCBI Taxonomy" id="181874"/>
    <lineage>
        <taxon>Eukaryota</taxon>
        <taxon>Fungi</taxon>
        <taxon>Dikarya</taxon>
        <taxon>Basidiomycota</taxon>
        <taxon>Agaricomycotina</taxon>
        <taxon>Agaricomycetes</taxon>
        <taxon>Agaricomycetidae</taxon>
        <taxon>Agaricales</taxon>
        <taxon>Agaricineae</taxon>
        <taxon>Galeropsidaceae</taxon>
        <taxon>Panaeolus</taxon>
    </lineage>
</organism>
<name>A0A409VU09_9AGAR</name>
<evidence type="ECO:0008006" key="11">
    <source>
        <dbReference type="Google" id="ProtNLM"/>
    </source>
</evidence>
<feature type="signal peptide" evidence="8">
    <location>
        <begin position="1"/>
        <end position="24"/>
    </location>
</feature>
<dbReference type="Proteomes" id="UP000284842">
    <property type="component" value="Unassembled WGS sequence"/>
</dbReference>
<gene>
    <name evidence="9" type="ORF">CVT24_001320</name>
</gene>
<protein>
    <recommendedName>
        <fullName evidence="11">Autophagy-related protein 27</fullName>
    </recommendedName>
</protein>
<evidence type="ECO:0000256" key="2">
    <source>
        <dbReference type="ARBA" id="ARBA00022692"/>
    </source>
</evidence>
<evidence type="ECO:0000256" key="3">
    <source>
        <dbReference type="ARBA" id="ARBA00022729"/>
    </source>
</evidence>
<comment type="caution">
    <text evidence="9">The sequence shown here is derived from an EMBL/GenBank/DDBJ whole genome shotgun (WGS) entry which is preliminary data.</text>
</comment>
<reference evidence="9 10" key="1">
    <citation type="journal article" date="2018" name="Evol. Lett.">
        <title>Horizontal gene cluster transfer increased hallucinogenic mushroom diversity.</title>
        <authorList>
            <person name="Reynolds H.T."/>
            <person name="Vijayakumar V."/>
            <person name="Gluck-Thaler E."/>
            <person name="Korotkin H.B."/>
            <person name="Matheny P.B."/>
            <person name="Slot J.C."/>
        </authorList>
    </citation>
    <scope>NUCLEOTIDE SEQUENCE [LARGE SCALE GENOMIC DNA]</scope>
    <source>
        <strain evidence="9 10">2629</strain>
    </source>
</reference>
<keyword evidence="4 7" id="KW-1133">Transmembrane helix</keyword>
<sequence>MSRASTSFIFTSFLLAWQWAAARGETTTHTLTDEEFSPSRCSFRIHDYDYNLCPLMETTATVEERVFSPESVDRGEGSSSSVVRRFYEVALGGGMRKSHTHPALRLSGSYTTEGTCDDNTMLCITEITRTTSSVEVQRSTRPNVAMRSKATPAVKRKNGKMKSSFSLSVDHSNVFPPVSSLEINLLAEDEKQSVHLEMICSDGEVLNFIREHNGEFSFAWNTPHACPSRVSQQSVHALEDGTPEGENAEPEKEGDQKLLPPQNNHRLRFWISVTLVIVLFGAGSLYAFLSSPRLRNTASEHLHAVSYTLLPLISQASTSLKPLKRSLNSLAPKSVARLGSRFRQGDSQLVRWAQEDMALEDAEDFMVNGNDAFSGHRGNAWDEEGLDEYIPLTMGTKHGRPRSVRSYGATPEVETFAERGISGGLGRIFGKK</sequence>
<evidence type="ECO:0000313" key="10">
    <source>
        <dbReference type="Proteomes" id="UP000284842"/>
    </source>
</evidence>
<dbReference type="AlphaFoldDB" id="A0A409VU09"/>
<dbReference type="OrthoDB" id="29460at2759"/>
<evidence type="ECO:0000256" key="4">
    <source>
        <dbReference type="ARBA" id="ARBA00022989"/>
    </source>
</evidence>
<dbReference type="EMBL" id="NHTK01005976">
    <property type="protein sequence ID" value="PPQ69734.1"/>
    <property type="molecule type" value="Genomic_DNA"/>
</dbReference>
<feature type="transmembrane region" description="Helical" evidence="7">
    <location>
        <begin position="269"/>
        <end position="289"/>
    </location>
</feature>
<feature type="region of interest" description="Disordered" evidence="6">
    <location>
        <begin position="138"/>
        <end position="159"/>
    </location>
</feature>
<evidence type="ECO:0000256" key="5">
    <source>
        <dbReference type="ARBA" id="ARBA00023136"/>
    </source>
</evidence>
<dbReference type="InParanoid" id="A0A409VU09"/>
<proteinExistence type="predicted"/>
<accession>A0A409VU09</accession>
<dbReference type="Pfam" id="PF09451">
    <property type="entry name" value="ATG27"/>
    <property type="match status" value="1"/>
</dbReference>
<evidence type="ECO:0000256" key="6">
    <source>
        <dbReference type="SAM" id="MobiDB-lite"/>
    </source>
</evidence>
<dbReference type="GO" id="GO:0016020">
    <property type="term" value="C:membrane"/>
    <property type="evidence" value="ECO:0007669"/>
    <property type="project" value="UniProtKB-SubCell"/>
</dbReference>